<dbReference type="SMART" id="SM00369">
    <property type="entry name" value="LRR_TYP"/>
    <property type="match status" value="10"/>
</dbReference>
<dbReference type="InterPro" id="IPR003591">
    <property type="entry name" value="Leu-rich_rpt_typical-subtyp"/>
</dbReference>
<feature type="domain" description="Gelsolin-like" evidence="4">
    <location>
        <begin position="514"/>
        <end position="593"/>
    </location>
</feature>
<dbReference type="GeneID" id="106467086"/>
<feature type="compositionally biased region" description="Low complexity" evidence="3">
    <location>
        <begin position="409"/>
        <end position="421"/>
    </location>
</feature>
<dbReference type="Pfam" id="PF13855">
    <property type="entry name" value="LRR_8"/>
    <property type="match status" value="3"/>
</dbReference>
<feature type="domain" description="Gelsolin-like" evidence="4">
    <location>
        <begin position="1079"/>
        <end position="1134"/>
    </location>
</feature>
<dbReference type="RefSeq" id="XP_022250914.1">
    <property type="nucleotide sequence ID" value="XM_022395206.1"/>
</dbReference>
<dbReference type="CDD" id="cd11291">
    <property type="entry name" value="gelsolin_S6_like"/>
    <property type="match status" value="1"/>
</dbReference>
<feature type="compositionally biased region" description="Basic and acidic residues" evidence="3">
    <location>
        <begin position="453"/>
        <end position="469"/>
    </location>
</feature>
<dbReference type="Gene3D" id="3.40.20.10">
    <property type="entry name" value="Severin"/>
    <property type="match status" value="5"/>
</dbReference>
<dbReference type="PANTHER" id="PTHR11977">
    <property type="entry name" value="VILLIN"/>
    <property type="match status" value="1"/>
</dbReference>
<feature type="domain" description="Gelsolin-like" evidence="4">
    <location>
        <begin position="636"/>
        <end position="707"/>
    </location>
</feature>
<evidence type="ECO:0000313" key="6">
    <source>
        <dbReference type="RefSeq" id="XP_022250914.1"/>
    </source>
</evidence>
<keyword evidence="2" id="KW-0677">Repeat</keyword>
<dbReference type="SMART" id="SM00364">
    <property type="entry name" value="LRR_BAC"/>
    <property type="match status" value="7"/>
</dbReference>
<evidence type="ECO:0000313" key="5">
    <source>
        <dbReference type="Proteomes" id="UP000694941"/>
    </source>
</evidence>
<evidence type="ECO:0000256" key="1">
    <source>
        <dbReference type="ARBA" id="ARBA00022614"/>
    </source>
</evidence>
<dbReference type="CDD" id="cd11290">
    <property type="entry name" value="gelsolin_S1_like"/>
    <property type="match status" value="1"/>
</dbReference>
<keyword evidence="5" id="KW-1185">Reference proteome</keyword>
<gene>
    <name evidence="6" type="primary">LOC106467086</name>
</gene>
<accession>A0ABM1T4V8</accession>
<dbReference type="InterPro" id="IPR007123">
    <property type="entry name" value="Gelsolin-like_dom"/>
</dbReference>
<protein>
    <submittedName>
        <fullName evidence="6">Protein flightless-1</fullName>
    </submittedName>
</protein>
<dbReference type="SMART" id="SM00262">
    <property type="entry name" value="GEL"/>
    <property type="match status" value="4"/>
</dbReference>
<dbReference type="SUPFAM" id="SSF55753">
    <property type="entry name" value="Actin depolymerizing proteins"/>
    <property type="match status" value="5"/>
</dbReference>
<organism evidence="5 6">
    <name type="scientific">Limulus polyphemus</name>
    <name type="common">Atlantic horseshoe crab</name>
    <dbReference type="NCBI Taxonomy" id="6850"/>
    <lineage>
        <taxon>Eukaryota</taxon>
        <taxon>Metazoa</taxon>
        <taxon>Ecdysozoa</taxon>
        <taxon>Arthropoda</taxon>
        <taxon>Chelicerata</taxon>
        <taxon>Merostomata</taxon>
        <taxon>Xiphosura</taxon>
        <taxon>Limulidae</taxon>
        <taxon>Limulus</taxon>
    </lineage>
</organism>
<dbReference type="PRINTS" id="PR00597">
    <property type="entry name" value="GELSOLIN"/>
</dbReference>
<dbReference type="Proteomes" id="UP000694941">
    <property type="component" value="Unplaced"/>
</dbReference>
<dbReference type="InterPro" id="IPR032675">
    <property type="entry name" value="LRR_dom_sf"/>
</dbReference>
<dbReference type="Gene3D" id="3.80.10.10">
    <property type="entry name" value="Ribonuclease Inhibitor"/>
    <property type="match status" value="3"/>
</dbReference>
<feature type="region of interest" description="Disordered" evidence="3">
    <location>
        <begin position="409"/>
        <end position="477"/>
    </location>
</feature>
<dbReference type="InterPro" id="IPR029006">
    <property type="entry name" value="ADF-H/Gelsolin-like_dom_sf"/>
</dbReference>
<dbReference type="PANTHER" id="PTHR11977:SF51">
    <property type="entry name" value="PROTEIN FLIGHTLESS-1 HOMOLOG"/>
    <property type="match status" value="1"/>
</dbReference>
<dbReference type="PRINTS" id="PR00019">
    <property type="entry name" value="LEURICHRPT"/>
</dbReference>
<name>A0ABM1T4V8_LIMPO</name>
<keyword evidence="1" id="KW-0433">Leucine-rich repeat</keyword>
<evidence type="ECO:0000259" key="4">
    <source>
        <dbReference type="Pfam" id="PF00626"/>
    </source>
</evidence>
<dbReference type="CDD" id="cd11288">
    <property type="entry name" value="gelsolin_S5_like"/>
    <property type="match status" value="1"/>
</dbReference>
<dbReference type="InterPro" id="IPR001611">
    <property type="entry name" value="Leu-rich_rpt"/>
</dbReference>
<reference evidence="6" key="1">
    <citation type="submission" date="2025-08" db="UniProtKB">
        <authorList>
            <consortium name="RefSeq"/>
        </authorList>
    </citation>
    <scope>IDENTIFICATION</scope>
    <source>
        <tissue evidence="6">Muscle</tissue>
    </source>
</reference>
<dbReference type="SUPFAM" id="SSF52058">
    <property type="entry name" value="L domain-like"/>
    <property type="match status" value="2"/>
</dbReference>
<dbReference type="PROSITE" id="PS51450">
    <property type="entry name" value="LRR"/>
    <property type="match status" value="6"/>
</dbReference>
<evidence type="ECO:0000256" key="3">
    <source>
        <dbReference type="SAM" id="MobiDB-lite"/>
    </source>
</evidence>
<dbReference type="CDD" id="cd11280">
    <property type="entry name" value="gelsolin_like"/>
    <property type="match status" value="2"/>
</dbReference>
<evidence type="ECO:0000256" key="2">
    <source>
        <dbReference type="ARBA" id="ARBA00022737"/>
    </source>
</evidence>
<dbReference type="Pfam" id="PF00626">
    <property type="entry name" value="Gelsolin"/>
    <property type="match status" value="4"/>
</dbReference>
<sequence>MAATGVLPFVRGIDFSRNDFREDYFPNAVGDMMGLRWLKLNRTNIDWIPDELSNLQKLETLSLVRNNLVTIHGEISTLPCLRSLNCRYNKLKNCGIPNDIFHLEELTVLDFSHNQLRDVPQDLDMASSLLVLNLSHNHIESIPSQLFVNLTDLQYLDLSNNKLETLPPQMRRLVNLQTLILNNNPLGHNQLRQLPALVSLTTLRLRNTQRSLSNTPTSLESLVNLADVDLSQNELPRVPDVLYTLVNLKRLNLSDNSISEVSSAAGDAWKNLEILNLSRNKLSVLPASLCKLTKLRRLYISDNEFDFEGIPSGIGKLHNLEIFMANNNNLEMIPEGVVRCGRLKKLMLAHNRLITLPESIHLLTDLEVLDLRDNPDLVMPPKPQEAQKGKLEYYNIDFSLNTQLRLAGAVPSTPVSPSAPSKDPIARKMRLRRRKEGEADSDQAKVLKGMSDLAKEKNKDPNKQQDDNKNISLKPKRWDEALEKPPLDYSQFFEDDVGQISGIMCWEIENFLPNQVDDVFIGKFYEGDCYIILKTFTDDTQGLNWQIFYWIGSCTTLDKKACAAIHSVNLRNFLGAQCRTIREEQGDESEEFLELFGSEITYIEGGRTLSGFYNVEETEYISRLYRLHAWGRQVHLEAVPLHHSSLDPRYAFVLDAGNHIYIWNGKQSKNTLRSKARLLAEKINKNERKNHSEIISFPQGQEERCFWKYFGLDDPQLDPPQPHVPADFEPIPPRLYQVGLGMGYLELPQVEVRQNKLVPTLLNTKCVYILDCVADVFVCLDNVLQKWMSTQETKVDLSALFMPRQPPMSKEEAAQLVEEWNEDLEAMEALVLEGKKFVKLPKEEIGHFYSEDCYVFLCRYWVVLEPPEGEELTEGEEHELQDEDYKCVVYFWQGRDATNMGWLTFTFSLQKKFESLFGDKLEVVRTHQQQEHLKFLLQRVVTVSVFTNQIKNIANLEHQTSQTRKRRVVTVKPDAALLNSAFCYILKVPFDKEDNSGIVYVWIGSKADEDEAKLAEKIANQMFNTNTHSLQVINEFDEPENFFWVGLGGGKDYEKDAEFMQYSRLFRCSNEKGYFSISEKCADFCQDELVDDDIMILDNGKEVFIWVGPKCSEVEIKLAYKSAQVYVQHMRVKQPDRPRKLMLTLKGKESRKFTKSFHGWVVPKSFKDEALASKSERT</sequence>
<dbReference type="InterPro" id="IPR007122">
    <property type="entry name" value="Villin/Gelsolin"/>
</dbReference>
<proteinExistence type="predicted"/>
<feature type="domain" description="Gelsolin-like" evidence="4">
    <location>
        <begin position="967"/>
        <end position="1032"/>
    </location>
</feature>
<dbReference type="SMART" id="SM00365">
    <property type="entry name" value="LRR_SD22"/>
    <property type="match status" value="6"/>
</dbReference>
<feature type="compositionally biased region" description="Basic and acidic residues" evidence="3">
    <location>
        <begin position="435"/>
        <end position="445"/>
    </location>
</feature>